<proteinExistence type="predicted"/>
<dbReference type="Proteomes" id="UP000073492">
    <property type="component" value="Unassembled WGS sequence"/>
</dbReference>
<dbReference type="AlphaFoldDB" id="A0A139IQR5"/>
<keyword evidence="2" id="KW-1185">Reference proteome</keyword>
<gene>
    <name evidence="1" type="ORF">AC579_4344</name>
</gene>
<name>A0A139IQR5_9PEZI</name>
<organism evidence="1 2">
    <name type="scientific">Pseudocercospora musae</name>
    <dbReference type="NCBI Taxonomy" id="113226"/>
    <lineage>
        <taxon>Eukaryota</taxon>
        <taxon>Fungi</taxon>
        <taxon>Dikarya</taxon>
        <taxon>Ascomycota</taxon>
        <taxon>Pezizomycotina</taxon>
        <taxon>Dothideomycetes</taxon>
        <taxon>Dothideomycetidae</taxon>
        <taxon>Mycosphaerellales</taxon>
        <taxon>Mycosphaerellaceae</taxon>
        <taxon>Pseudocercospora</taxon>
    </lineage>
</organism>
<comment type="caution">
    <text evidence="1">The sequence shown here is derived from an EMBL/GenBank/DDBJ whole genome shotgun (WGS) entry which is preliminary data.</text>
</comment>
<evidence type="ECO:0000313" key="1">
    <source>
        <dbReference type="EMBL" id="KXT17069.1"/>
    </source>
</evidence>
<evidence type="ECO:0000313" key="2">
    <source>
        <dbReference type="Proteomes" id="UP000073492"/>
    </source>
</evidence>
<accession>A0A139IQR5</accession>
<dbReference type="EMBL" id="LFZO01000026">
    <property type="protein sequence ID" value="KXT17069.1"/>
    <property type="molecule type" value="Genomic_DNA"/>
</dbReference>
<protein>
    <recommendedName>
        <fullName evidence="3">NADAR domain-containing protein</fullName>
    </recommendedName>
</protein>
<evidence type="ECO:0008006" key="3">
    <source>
        <dbReference type="Google" id="ProtNLM"/>
    </source>
</evidence>
<sequence length="140" mass="16325">MDPSYTVAMTQSPPGTLSWILHFDHNPKAYNAYLDSLPKSSRTSSAKQIYPTASLTDPKLRAHLMMAKHKKFLEQDPEGWRKFEESRVRQCGFEGEELAKRIKDAVWGRADRMWVRFVVELQGVEERREEKEKGKRKEGK</sequence>
<dbReference type="OrthoDB" id="10293338at2759"/>
<reference evidence="1 2" key="1">
    <citation type="submission" date="2015-07" db="EMBL/GenBank/DDBJ databases">
        <title>Comparative genomics of the Sigatoka disease complex on banana suggests a link between parallel evolutionary changes in Pseudocercospora fijiensis and Pseudocercospora eumusae and increased virulence on the banana host.</title>
        <authorList>
            <person name="Chang T.-C."/>
            <person name="Salvucci A."/>
            <person name="Crous P.W."/>
            <person name="Stergiopoulos I."/>
        </authorList>
    </citation>
    <scope>NUCLEOTIDE SEQUENCE [LARGE SCALE GENOMIC DNA]</scope>
    <source>
        <strain evidence="1 2">CBS 116634</strain>
    </source>
</reference>